<sequence>MAYKFYYQDQRSNFTLEHAWRMLTNDQKWCSLTRDKGKIHSKRTQPEASGAGSPMEEQAEERPIGVKAAKAAKLKGNKSCPRTNEDREASLNRLQNVWAMKEKDFAEKQVLADKKLLANLIGKTEPLTEMETELKNKLISKMLE</sequence>
<organism evidence="2">
    <name type="scientific">Noccaea caerulescens</name>
    <name type="common">Alpine penny-cress</name>
    <name type="synonym">Thlaspi caerulescens</name>
    <dbReference type="NCBI Taxonomy" id="107243"/>
    <lineage>
        <taxon>Eukaryota</taxon>
        <taxon>Viridiplantae</taxon>
        <taxon>Streptophyta</taxon>
        <taxon>Embryophyta</taxon>
        <taxon>Tracheophyta</taxon>
        <taxon>Spermatophyta</taxon>
        <taxon>Magnoliopsida</taxon>
        <taxon>eudicotyledons</taxon>
        <taxon>Gunneridae</taxon>
        <taxon>Pentapetalae</taxon>
        <taxon>rosids</taxon>
        <taxon>malvids</taxon>
        <taxon>Brassicales</taxon>
        <taxon>Brassicaceae</taxon>
        <taxon>Coluteocarpeae</taxon>
        <taxon>Noccaea</taxon>
    </lineage>
</organism>
<feature type="region of interest" description="Disordered" evidence="1">
    <location>
        <begin position="35"/>
        <end position="64"/>
    </location>
</feature>
<evidence type="ECO:0000256" key="1">
    <source>
        <dbReference type="SAM" id="MobiDB-lite"/>
    </source>
</evidence>
<dbReference type="PANTHER" id="PTHR45023:SF4">
    <property type="entry name" value="GLYCINE-RICH PROTEIN-RELATED"/>
    <property type="match status" value="1"/>
</dbReference>
<keyword evidence="2" id="KW-0808">Transferase</keyword>
<accession>A0A1J3IXQ9</accession>
<dbReference type="EMBL" id="GEVM01020799">
    <property type="protein sequence ID" value="JAU85139.1"/>
    <property type="molecule type" value="Transcribed_RNA"/>
</dbReference>
<proteinExistence type="predicted"/>
<dbReference type="AlphaFoldDB" id="A0A1J3IXQ9"/>
<name>A0A1J3IXQ9_NOCCA</name>
<dbReference type="GO" id="GO:0016740">
    <property type="term" value="F:transferase activity"/>
    <property type="evidence" value="ECO:0007669"/>
    <property type="project" value="UniProtKB-KW"/>
</dbReference>
<reference evidence="2" key="1">
    <citation type="submission" date="2016-07" db="EMBL/GenBank/DDBJ databases">
        <title>De novo transcriptome assembly of four accessions of the metal hyperaccumulator plant Noccaea caerulescens.</title>
        <authorList>
            <person name="Blande D."/>
            <person name="Halimaa P."/>
            <person name="Tervahauta A.I."/>
            <person name="Aarts M.G."/>
            <person name="Karenlampi S.O."/>
        </authorList>
    </citation>
    <scope>NUCLEOTIDE SEQUENCE</scope>
</reference>
<protein>
    <submittedName>
        <fullName evidence="2">Glutathione S-transferase T3</fullName>
    </submittedName>
</protein>
<evidence type="ECO:0000313" key="2">
    <source>
        <dbReference type="EMBL" id="JAU85139.1"/>
    </source>
</evidence>
<dbReference type="PANTHER" id="PTHR45023">
    <property type="match status" value="1"/>
</dbReference>
<gene>
    <name evidence="2" type="ORF">MP_TR22236_c6_g1_i1_g.62839</name>
</gene>